<gene>
    <name evidence="2" type="ORF">H9870_04715</name>
</gene>
<reference evidence="2" key="1">
    <citation type="journal article" date="2021" name="PeerJ">
        <title>Extensive microbial diversity within the chicken gut microbiome revealed by metagenomics and culture.</title>
        <authorList>
            <person name="Gilroy R."/>
            <person name="Ravi A."/>
            <person name="Getino M."/>
            <person name="Pursley I."/>
            <person name="Horton D.L."/>
            <person name="Alikhan N.F."/>
            <person name="Baker D."/>
            <person name="Gharbi K."/>
            <person name="Hall N."/>
            <person name="Watson M."/>
            <person name="Adriaenssens E.M."/>
            <person name="Foster-Nyarko E."/>
            <person name="Jarju S."/>
            <person name="Secka A."/>
            <person name="Antonio M."/>
            <person name="Oren A."/>
            <person name="Chaudhuri R.R."/>
            <person name="La Ragione R."/>
            <person name="Hildebrand F."/>
            <person name="Pallen M.J."/>
        </authorList>
    </citation>
    <scope>NUCLEOTIDE SEQUENCE</scope>
    <source>
        <strain evidence="2">CHK32-1732</strain>
    </source>
</reference>
<keyword evidence="2" id="KW-0012">Acyltransferase</keyword>
<comment type="caution">
    <text evidence="2">The sequence shown here is derived from an EMBL/GenBank/DDBJ whole genome shotgun (WGS) entry which is preliminary data.</text>
</comment>
<evidence type="ECO:0000259" key="1">
    <source>
        <dbReference type="PROSITE" id="PS51186"/>
    </source>
</evidence>
<feature type="domain" description="N-acetyltransferase" evidence="1">
    <location>
        <begin position="4"/>
        <end position="151"/>
    </location>
</feature>
<accession>A0A9D1RMR3</accession>
<dbReference type="SUPFAM" id="SSF55729">
    <property type="entry name" value="Acyl-CoA N-acyltransferases (Nat)"/>
    <property type="match status" value="1"/>
</dbReference>
<keyword evidence="2" id="KW-0808">Transferase</keyword>
<dbReference type="GO" id="GO:0016747">
    <property type="term" value="F:acyltransferase activity, transferring groups other than amino-acyl groups"/>
    <property type="evidence" value="ECO:0007669"/>
    <property type="project" value="InterPro"/>
</dbReference>
<sequence length="155" mass="17587">MIVKRWSDLDTTEVYAIARLRTEVFLREQRVDDVELDWRDQDTGTVHMFIRNGRDVVGYLRTLSVPPLRNVPGVDSVHRVLGRMVVNPEYRGKGLAGKLIARAVELHADEPIVLHAQTYITGMYAEHGFTEYGEVYDEGGIPHVSMVRLPGAQDQ</sequence>
<dbReference type="InterPro" id="IPR000182">
    <property type="entry name" value="GNAT_dom"/>
</dbReference>
<reference evidence="2" key="2">
    <citation type="submission" date="2021-04" db="EMBL/GenBank/DDBJ databases">
        <authorList>
            <person name="Gilroy R."/>
        </authorList>
    </citation>
    <scope>NUCLEOTIDE SEQUENCE</scope>
    <source>
        <strain evidence="2">CHK32-1732</strain>
    </source>
</reference>
<dbReference type="PROSITE" id="PS51186">
    <property type="entry name" value="GNAT"/>
    <property type="match status" value="1"/>
</dbReference>
<dbReference type="AlphaFoldDB" id="A0A9D1RMR3"/>
<protein>
    <submittedName>
        <fullName evidence="2">GNAT family N-acetyltransferase</fullName>
        <ecNumber evidence="2">2.3.1.-</ecNumber>
    </submittedName>
</protein>
<proteinExistence type="predicted"/>
<evidence type="ECO:0000313" key="2">
    <source>
        <dbReference type="EMBL" id="HIW90948.1"/>
    </source>
</evidence>
<dbReference type="CDD" id="cd04301">
    <property type="entry name" value="NAT_SF"/>
    <property type="match status" value="1"/>
</dbReference>
<dbReference type="EC" id="2.3.1.-" evidence="2"/>
<dbReference type="EMBL" id="DXGC01000044">
    <property type="protein sequence ID" value="HIW90948.1"/>
    <property type="molecule type" value="Genomic_DNA"/>
</dbReference>
<organism evidence="2 3">
    <name type="scientific">Candidatus Corynebacterium avicola</name>
    <dbReference type="NCBI Taxonomy" id="2838527"/>
    <lineage>
        <taxon>Bacteria</taxon>
        <taxon>Bacillati</taxon>
        <taxon>Actinomycetota</taxon>
        <taxon>Actinomycetes</taxon>
        <taxon>Mycobacteriales</taxon>
        <taxon>Corynebacteriaceae</taxon>
        <taxon>Corynebacterium</taxon>
    </lineage>
</organism>
<dbReference type="Proteomes" id="UP000824190">
    <property type="component" value="Unassembled WGS sequence"/>
</dbReference>
<name>A0A9D1RMR3_9CORY</name>
<dbReference type="Pfam" id="PF13673">
    <property type="entry name" value="Acetyltransf_10"/>
    <property type="match status" value="1"/>
</dbReference>
<evidence type="ECO:0000313" key="3">
    <source>
        <dbReference type="Proteomes" id="UP000824190"/>
    </source>
</evidence>
<dbReference type="InterPro" id="IPR016181">
    <property type="entry name" value="Acyl_CoA_acyltransferase"/>
</dbReference>
<dbReference type="Gene3D" id="3.40.630.30">
    <property type="match status" value="1"/>
</dbReference>